<feature type="compositionally biased region" description="Basic and acidic residues" evidence="1">
    <location>
        <begin position="316"/>
        <end position="325"/>
    </location>
</feature>
<dbReference type="GO" id="GO:0000285">
    <property type="term" value="F:1-phosphatidylinositol-3-phosphate 5-kinase activity"/>
    <property type="evidence" value="ECO:0007669"/>
    <property type="project" value="TreeGrafter"/>
</dbReference>
<dbReference type="GO" id="GO:0046854">
    <property type="term" value="P:phosphatidylinositol phosphate biosynthetic process"/>
    <property type="evidence" value="ECO:0007669"/>
    <property type="project" value="TreeGrafter"/>
</dbReference>
<evidence type="ECO:0000313" key="3">
    <source>
        <dbReference type="Proteomes" id="UP000673691"/>
    </source>
</evidence>
<dbReference type="FunFam" id="3.50.7.10:FF:000007">
    <property type="entry name" value="1-phosphatidylinositol 3-phosphate 5-kinase isoform X1"/>
    <property type="match status" value="1"/>
</dbReference>
<dbReference type="SUPFAM" id="SSF52029">
    <property type="entry name" value="GroEL apical domain-like"/>
    <property type="match status" value="1"/>
</dbReference>
<dbReference type="GO" id="GO:0005524">
    <property type="term" value="F:ATP binding"/>
    <property type="evidence" value="ECO:0007669"/>
    <property type="project" value="InterPro"/>
</dbReference>
<dbReference type="GO" id="GO:0000329">
    <property type="term" value="C:fungal-type vacuole membrane"/>
    <property type="evidence" value="ECO:0007669"/>
    <property type="project" value="TreeGrafter"/>
</dbReference>
<dbReference type="PANTHER" id="PTHR45748:SF7">
    <property type="entry name" value="1-PHOSPHATIDYLINOSITOL 3-PHOSPHATE 5-KINASE-RELATED"/>
    <property type="match status" value="1"/>
</dbReference>
<dbReference type="OrthoDB" id="158357at2759"/>
<name>A0A8H7ZZ08_9FUNG</name>
<proteinExistence type="predicted"/>
<dbReference type="EMBL" id="JAEFCI010002705">
    <property type="protein sequence ID" value="KAG5462056.1"/>
    <property type="molecule type" value="Genomic_DNA"/>
</dbReference>
<sequence>VENQFLSLEPVLAQEREHLQNLVDRLGALRPTLVLVERTVSRLALEFLLKARIPVAFNMKPSAISLIARCTRADVLQSIDKLSLYPRLGTCGSFTVRTFVHEYIPGRRKTYLFFDDCPKELGCSLVLRGAENGTLKKIKQIVGLLVFVVYNLKLETFLLKDQFASAPIDHAVPVPLHNDASSNPTCVGAAPAGDASVAQNGKVEAGVVQTFELVAEPAVADSEVVQGGIMAPNSSGIVGVVPEARPSIREWIDQVENYFVNNEVSDHIQLSTAISQLAGAPALWWNKHVENTPEKERVQAWAELREKLLQSLCERSSRAVGEKATDQPTVTNEEARPETVAGSGQNGKEPVINVEDSEKAKNGPVPPMLTLLSASQARAEMRAYIREGNNLESRVETALRPYEITILSASPYVEFPAPYVLTRMRKILNEEEERDAKGAAALCATTGQAVAQRSCDFYERLTQLKAGEAYLQENSDNITPYAHQSLVVLYFMISTVVNVPCNPPELMVIEYYRGNDITLGQYLEKMCFECLRPCPVKSCEALLRDHYQSYVHDGGRVNVKVRQLPTQIADMEDTILMWSYCKACSSVTGVVPMSEESWKYSFGKYLELSFYGGQIGFRPEICPHKLYRDHVRCFGFHGLVVQFEYETVDICVVAVPPMKVFINPEANVKWKKKDRDTIRGQVVKYFDSMLARVKSFSVEKEIQPVKQEACRAELTEFTRRAMADKSSLLQLLARVDMSTPADDTLALHSVRRVLQKLTEEYEADFADFVRRFIQPERDLKRLTAGQLRRLFADRDYDQTPYLAVRATHAAFMQDVPLVSHFGDEYTSEESIPEHCLPKTGTSPTTSSFVS</sequence>
<feature type="non-terminal residue" evidence="2">
    <location>
        <position position="850"/>
    </location>
</feature>
<dbReference type="Gene3D" id="3.50.7.10">
    <property type="entry name" value="GroEL"/>
    <property type="match status" value="1"/>
</dbReference>
<gene>
    <name evidence="2" type="ORF">BJ554DRAFT_5659</name>
</gene>
<dbReference type="PANTHER" id="PTHR45748">
    <property type="entry name" value="1-PHOSPHATIDYLINOSITOL 3-PHOSPHATE 5-KINASE-RELATED"/>
    <property type="match status" value="1"/>
</dbReference>
<feature type="region of interest" description="Disordered" evidence="1">
    <location>
        <begin position="316"/>
        <end position="352"/>
    </location>
</feature>
<organism evidence="2 3">
    <name type="scientific">Olpidium bornovanus</name>
    <dbReference type="NCBI Taxonomy" id="278681"/>
    <lineage>
        <taxon>Eukaryota</taxon>
        <taxon>Fungi</taxon>
        <taxon>Fungi incertae sedis</taxon>
        <taxon>Olpidiomycota</taxon>
        <taxon>Olpidiomycotina</taxon>
        <taxon>Olpidiomycetes</taxon>
        <taxon>Olpidiales</taxon>
        <taxon>Olpidiaceae</taxon>
        <taxon>Olpidium</taxon>
    </lineage>
</organism>
<evidence type="ECO:0008006" key="4">
    <source>
        <dbReference type="Google" id="ProtNLM"/>
    </source>
</evidence>
<dbReference type="Pfam" id="PF00118">
    <property type="entry name" value="Cpn60_TCP1"/>
    <property type="match status" value="1"/>
</dbReference>
<keyword evidence="3" id="KW-1185">Reference proteome</keyword>
<dbReference type="GO" id="GO:0010008">
    <property type="term" value="C:endosome membrane"/>
    <property type="evidence" value="ECO:0007669"/>
    <property type="project" value="TreeGrafter"/>
</dbReference>
<reference evidence="2 3" key="1">
    <citation type="journal article" name="Sci. Rep.">
        <title>Genome-scale phylogenetic analyses confirm Olpidium as the closest living zoosporic fungus to the non-flagellated, terrestrial fungi.</title>
        <authorList>
            <person name="Chang Y."/>
            <person name="Rochon D."/>
            <person name="Sekimoto S."/>
            <person name="Wang Y."/>
            <person name="Chovatia M."/>
            <person name="Sandor L."/>
            <person name="Salamov A."/>
            <person name="Grigoriev I.V."/>
            <person name="Stajich J.E."/>
            <person name="Spatafora J.W."/>
        </authorList>
    </citation>
    <scope>NUCLEOTIDE SEQUENCE [LARGE SCALE GENOMIC DNA]</scope>
    <source>
        <strain evidence="2">S191</strain>
    </source>
</reference>
<dbReference type="AlphaFoldDB" id="A0A8H7ZZ08"/>
<evidence type="ECO:0000256" key="1">
    <source>
        <dbReference type="SAM" id="MobiDB-lite"/>
    </source>
</evidence>
<dbReference type="InterPro" id="IPR027409">
    <property type="entry name" value="GroEL-like_apical_dom_sf"/>
</dbReference>
<protein>
    <recommendedName>
        <fullName evidence="4">1-phosphatidylinositol-3-phosphate 5-kinase</fullName>
    </recommendedName>
</protein>
<dbReference type="InterPro" id="IPR002423">
    <property type="entry name" value="Cpn60/GroEL/TCP-1"/>
</dbReference>
<comment type="caution">
    <text evidence="2">The sequence shown here is derived from an EMBL/GenBank/DDBJ whole genome shotgun (WGS) entry which is preliminary data.</text>
</comment>
<dbReference type="Proteomes" id="UP000673691">
    <property type="component" value="Unassembled WGS sequence"/>
</dbReference>
<feature type="non-terminal residue" evidence="2">
    <location>
        <position position="1"/>
    </location>
</feature>
<evidence type="ECO:0000313" key="2">
    <source>
        <dbReference type="EMBL" id="KAG5462056.1"/>
    </source>
</evidence>
<feature type="compositionally biased region" description="Polar residues" evidence="1">
    <location>
        <begin position="839"/>
        <end position="850"/>
    </location>
</feature>
<feature type="region of interest" description="Disordered" evidence="1">
    <location>
        <begin position="829"/>
        <end position="850"/>
    </location>
</feature>
<accession>A0A8H7ZZ08</accession>